<dbReference type="Pfam" id="PF06991">
    <property type="entry name" value="MFAP1"/>
    <property type="match status" value="1"/>
</dbReference>
<dbReference type="FunFam" id="3.30.70.940:FF:000005">
    <property type="entry name" value="Transcription elongation factor SPT5"/>
    <property type="match status" value="1"/>
</dbReference>
<dbReference type="InterPro" id="IPR024945">
    <property type="entry name" value="Spt5_C_dom"/>
</dbReference>
<dbReference type="CDD" id="cd06081">
    <property type="entry name" value="KOW_Spt5_1"/>
    <property type="match status" value="1"/>
</dbReference>
<dbReference type="SMART" id="SM00738">
    <property type="entry name" value="NGN"/>
    <property type="match status" value="1"/>
</dbReference>
<dbReference type="InterPro" id="IPR039659">
    <property type="entry name" value="SPT5"/>
</dbReference>
<dbReference type="CDD" id="cd06082">
    <property type="entry name" value="KOW_Spt5_2"/>
    <property type="match status" value="1"/>
</dbReference>
<evidence type="ECO:0000256" key="15">
    <source>
        <dbReference type="SAM" id="MobiDB-lite"/>
    </source>
</evidence>
<feature type="region of interest" description="Disordered" evidence="15">
    <location>
        <begin position="1509"/>
        <end position="1587"/>
    </location>
</feature>
<keyword evidence="10" id="KW-0010">Activator</keyword>
<dbReference type="OMA" id="SRIMIVS"/>
<keyword evidence="11" id="KW-0804">Transcription</keyword>
<evidence type="ECO:0000256" key="8">
    <source>
        <dbReference type="ARBA" id="ARBA00022737"/>
    </source>
</evidence>
<dbReference type="InterPro" id="IPR041976">
    <property type="entry name" value="KOW_Spt5_3"/>
</dbReference>
<keyword evidence="20" id="KW-1185">Reference proteome</keyword>
<reference evidence="20" key="1">
    <citation type="submission" date="2013-10" db="EMBL/GenBank/DDBJ databases">
        <title>Genome sequencing of Onchocerca volvulus.</title>
        <authorList>
            <person name="Cotton J."/>
            <person name="Tsai J."/>
            <person name="Stanley E."/>
            <person name="Tracey A."/>
            <person name="Holroyd N."/>
            <person name="Lustigman S."/>
            <person name="Berriman M."/>
        </authorList>
    </citation>
    <scope>NUCLEOTIDE SEQUENCE</scope>
</reference>
<evidence type="ECO:0000256" key="9">
    <source>
        <dbReference type="ARBA" id="ARBA00023015"/>
    </source>
</evidence>
<dbReference type="InterPro" id="IPR014722">
    <property type="entry name" value="Rib_uL2_dom2"/>
</dbReference>
<protein>
    <recommendedName>
        <fullName evidence="4">Transcription elongation factor SPT5</fullName>
    </recommendedName>
    <alternativeName>
        <fullName evidence="13">DRB sensitivity-inducing factor large subunit</fullName>
    </alternativeName>
    <alternativeName>
        <fullName evidence="14">Peroxin-19</fullName>
    </alternativeName>
    <alternativeName>
        <fullName evidence="5">Transcription elongation factor spt5</fullName>
    </alternativeName>
</protein>
<dbReference type="Pfam" id="PF00467">
    <property type="entry name" value="KOW"/>
    <property type="match status" value="1"/>
</dbReference>
<comment type="subcellular location">
    <subcellularLocation>
        <location evidence="1">Nucleus</location>
    </subcellularLocation>
</comment>
<feature type="domain" description="KOW" evidence="17">
    <location>
        <begin position="1029"/>
        <end position="1056"/>
    </location>
</feature>
<keyword evidence="8" id="KW-0677">Repeat</keyword>
<dbReference type="GO" id="GO:0005777">
    <property type="term" value="C:peroxisome"/>
    <property type="evidence" value="ECO:0007669"/>
    <property type="project" value="InterPro"/>
</dbReference>
<dbReference type="EnsemblMetazoa" id="OVOC11852.1">
    <property type="protein sequence ID" value="OVOC11852.1"/>
    <property type="gene ID" value="WBGene00248661"/>
</dbReference>
<feature type="domain" description="Spt5 C-terminal" evidence="18">
    <location>
        <begin position="1100"/>
        <end position="1221"/>
    </location>
</feature>
<dbReference type="InterPro" id="IPR005824">
    <property type="entry name" value="KOW"/>
</dbReference>
<accession>A0A8R1TLY1</accession>
<sequence length="1790" mass="203649">MAETSENEAETDLSALLESALEDFGRTRNTDDELDSMMDTMDQQAVQKATQKFDDVLKTFQSSSTHTDVNSAETGQMTADERKAAENFQNMLKALVEAEQKTLNEHPPNEDGQDNYDRASAETFIEQLKASFLMVKIHEDFSFLQKLSEQDPANIADESHYKTLVNLIQAFFSKDLMYPPLKQLLERFPNYIAEHSELDANTKARYEKQMNVIERVCMEYEKDESEDLEEMKRRFDNITTLMMELQSYGYPPEELVGEAPPGWSTDPQTGLPKVDDVSKAAEFCSLMYEESGDERDDDAVEDFTDGQEKSDDERLESDGEDVIKNERKRKHFDEDEEEDEEEDDDDEDDEDGHHSKKSKKRKKRRTGVHQFILDDVEVDEDEEEEDFEEDGDEMGIDPREREEAERMMKEQDERSREGRRRDLFSEMNEDQIEDYFKKKYANQSSYASLMDDDAALDDISRHSLLPSTNKDPNLWIVKCRLGEEKLVALQLMRKFIAYENTDNSLQIKSVVVKEGLKGMIYIEAFKQSHVATAITDISALNQFRITMVPIKEMCDTLKVAKDIPSLKNGMYVRLRRTMYRDDLAQVDWVDVAHNKVYLKLVPRIDYTRMRGALRAPDEPRFVKMKRRPQARLFDVERIKEIGGEVSTDGDFVTFEGNQYRRGFLYKWFPLNIVQVDGVKPSLSELEKFQETSDDLKKELEGMKVKDLSYIFSPGDYVEVADGELVNLRGRVQSVDGEKIVMLPDHEDLKEPLTLNACELRKFFKTGDHVKVINGRYEGDTGLIVRVEDNLVILLSDLTMHELKVLPRDVQLCADVTTGVDSLGQFQYQDLVMLDQQTAGVIVRLEREYLEVLNMHGKVVRVKPQAIHGKKDTRFAQALDSQQNSIQVKDTVKVVDGPYASRGDAEDEKQGEIKHIYRSYAFVMSRKHMENGGLFVCKPRHLLLIGSKANTKIGDFVVKGLTIPDPFSSPRHVELGGQTPRPGNMSSGRSVRGGATPSQHGENKEVLEGSSVGVPSTGGFESQNRIRRDNQIIGKSVRITQGPLKGYFGIVKDATEQTARVELHSNCKTISVDRSRIMIVGDGTPGGMIIGGLLGRTPSGDSRTPMYSGGSKTPMYGAQTPMYGSQTPMHEGGRTPHYGALTPSYDGGRTPVHSSAWDPSTTPAHPISDDIHYDEPSSPFNVPTPGAMNPHTPGYNPDSSLGQSYAPMTPGGMYADYAAPSPFSDSRSNAGSTTTGFGAIPQHVLNSGEWVSVDMVVQFRDNYDDDELKGQEGTVKHIDTVENRCSIYSFELDREVTAYFDQILPVKPQQGDRTKIIYGDDIGISGTLVSVDNTEAVVKTDNNDIVLSHIESLYMGEFTPKFERDLESRSTGPKALPTAGAIAVRNEKGEITMQKVKVVRYMAGKVPTYALGKNDSSGGEQSDEEQEKPLNDAWQRETKRAADVNKEEVGAASSSEDDEEAEKRRTRARLRRMQLEMQEAPVEEDEPDEDDEEEFERRRALLRARALIKEEEELIGKQEEAEEDEDSEEESSEEESEESEDETVPRMKPVFVEKSKRITKIEEEKEKERAKRQQAEEQERKERRKKESAKLLEEVLRHEADMEKRKKEDNIDLTSVVTDDENEEIAYESWKLREMKRLKRNKEERDALAREKAELDRIHGMTEEERKQYLRMNPKVITNMQKKGKYKFLQKYFHRGAFYLDVEDDIFKRDFAEATLDDQFDKSVLPKVMQVKNFGKASRSKWSHLTAEDTTDHQGAWAATTALNSKFLVKYAGGMKNNFERPAAKKRKTDV</sequence>
<dbReference type="InterPro" id="IPR057936">
    <property type="entry name" value="KOWx_Spt5"/>
</dbReference>
<dbReference type="Proteomes" id="UP000024404">
    <property type="component" value="Unassembled WGS sequence"/>
</dbReference>
<feature type="domain" description="KOW" evidence="17">
    <location>
        <begin position="710"/>
        <end position="737"/>
    </location>
</feature>
<dbReference type="PANTHER" id="PTHR11125:SF7">
    <property type="entry name" value="TRANSCRIPTION ELONGATION FACTOR SPT5"/>
    <property type="match status" value="1"/>
</dbReference>
<evidence type="ECO:0000256" key="2">
    <source>
        <dbReference type="ARBA" id="ARBA00006326"/>
    </source>
</evidence>
<feature type="compositionally biased region" description="Acidic residues" evidence="15">
    <location>
        <begin position="1519"/>
        <end position="1541"/>
    </location>
</feature>
<feature type="compositionally biased region" description="Acidic residues" evidence="15">
    <location>
        <begin position="290"/>
        <end position="305"/>
    </location>
</feature>
<dbReference type="Pfam" id="PF11942">
    <property type="entry name" value="Spt5_N"/>
    <property type="match status" value="1"/>
</dbReference>
<dbReference type="InterPro" id="IPR006645">
    <property type="entry name" value="NGN-like_dom"/>
</dbReference>
<evidence type="ECO:0000256" key="12">
    <source>
        <dbReference type="ARBA" id="ARBA00023242"/>
    </source>
</evidence>
<dbReference type="GO" id="GO:0032044">
    <property type="term" value="C:DSIF complex"/>
    <property type="evidence" value="ECO:0007669"/>
    <property type="project" value="TreeGrafter"/>
</dbReference>
<evidence type="ECO:0000256" key="10">
    <source>
        <dbReference type="ARBA" id="ARBA00023159"/>
    </source>
</evidence>
<evidence type="ECO:0000256" key="3">
    <source>
        <dbReference type="ARBA" id="ARBA00006956"/>
    </source>
</evidence>
<dbReference type="InterPro" id="IPR041980">
    <property type="entry name" value="KOW_Spt5_6_metazoa"/>
</dbReference>
<evidence type="ECO:0000256" key="5">
    <source>
        <dbReference type="ARBA" id="ARBA00021370"/>
    </source>
</evidence>
<feature type="region of interest" description="Disordered" evidence="15">
    <location>
        <begin position="967"/>
        <end position="1026"/>
    </location>
</feature>
<organism evidence="19 20">
    <name type="scientific">Onchocerca volvulus</name>
    <dbReference type="NCBI Taxonomy" id="6282"/>
    <lineage>
        <taxon>Eukaryota</taxon>
        <taxon>Metazoa</taxon>
        <taxon>Ecdysozoa</taxon>
        <taxon>Nematoda</taxon>
        <taxon>Chromadorea</taxon>
        <taxon>Rhabditida</taxon>
        <taxon>Spirurina</taxon>
        <taxon>Spiruromorpha</taxon>
        <taxon>Filarioidea</taxon>
        <taxon>Onchocercidae</taxon>
        <taxon>Onchocerca</taxon>
    </lineage>
</organism>
<comment type="similarity">
    <text evidence="3">Belongs to the SPT5 family.</text>
</comment>
<dbReference type="GO" id="GO:0006368">
    <property type="term" value="P:transcription elongation by RNA polymerase II"/>
    <property type="evidence" value="ECO:0007669"/>
    <property type="project" value="TreeGrafter"/>
</dbReference>
<evidence type="ECO:0000256" key="13">
    <source>
        <dbReference type="ARBA" id="ARBA00029645"/>
    </source>
</evidence>
<dbReference type="Pfam" id="PF03439">
    <property type="entry name" value="Spt5-NGN"/>
    <property type="match status" value="1"/>
</dbReference>
<dbReference type="PANTHER" id="PTHR11125">
    <property type="entry name" value="SUPPRESSOR OF TY 5"/>
    <property type="match status" value="1"/>
</dbReference>
<dbReference type="Pfam" id="PF04614">
    <property type="entry name" value="Pex19"/>
    <property type="match status" value="1"/>
</dbReference>
<dbReference type="SMART" id="SM00739">
    <property type="entry name" value="KOW"/>
    <property type="match status" value="5"/>
</dbReference>
<evidence type="ECO:0000256" key="11">
    <source>
        <dbReference type="ARBA" id="ARBA00023163"/>
    </source>
</evidence>
<dbReference type="FunFam" id="2.30.30.30:FF:000016">
    <property type="entry name" value="Transcription elongation factor SPT5"/>
    <property type="match status" value="1"/>
</dbReference>
<dbReference type="SMART" id="SM01104">
    <property type="entry name" value="CTD"/>
    <property type="match status" value="1"/>
</dbReference>
<dbReference type="FunFam" id="2.30.30.30:FF:000013">
    <property type="entry name" value="Transcription elongation factor SPT5"/>
    <property type="match status" value="1"/>
</dbReference>
<dbReference type="CDD" id="cd09888">
    <property type="entry name" value="NGN_Euk"/>
    <property type="match status" value="1"/>
</dbReference>
<dbReference type="InterPro" id="IPR041978">
    <property type="entry name" value="KOW_Spt5_5"/>
</dbReference>
<dbReference type="CDD" id="cd06083">
    <property type="entry name" value="KOW_Spt5_3"/>
    <property type="match status" value="1"/>
</dbReference>
<dbReference type="Pfam" id="PF23291">
    <property type="entry name" value="KOW4_SPT5"/>
    <property type="match status" value="1"/>
</dbReference>
<feature type="compositionally biased region" description="Basic and acidic residues" evidence="15">
    <location>
        <begin position="1426"/>
        <end position="1448"/>
    </location>
</feature>
<evidence type="ECO:0000256" key="7">
    <source>
        <dbReference type="ARBA" id="ARBA00022553"/>
    </source>
</evidence>
<dbReference type="Gene3D" id="2.30.30.30">
    <property type="match status" value="3"/>
</dbReference>
<dbReference type="InterPro" id="IPR041977">
    <property type="entry name" value="KOW_Spt5_4"/>
</dbReference>
<name>A0A8R1TLY1_ONCVO</name>
<dbReference type="InterPro" id="IPR041975">
    <property type="entry name" value="KOW_Spt5_2"/>
</dbReference>
<dbReference type="Pfam" id="PF23287">
    <property type="entry name" value="KOW7_SPT5"/>
    <property type="match status" value="1"/>
</dbReference>
<feature type="domain" description="KOW" evidence="17">
    <location>
        <begin position="884"/>
        <end position="918"/>
    </location>
</feature>
<feature type="compositionally biased region" description="Basic residues" evidence="15">
    <location>
        <begin position="354"/>
        <end position="367"/>
    </location>
</feature>
<evidence type="ECO:0000256" key="1">
    <source>
        <dbReference type="ARBA" id="ARBA00004123"/>
    </source>
</evidence>
<feature type="compositionally biased region" description="Basic and acidic residues" evidence="15">
    <location>
        <begin position="396"/>
        <end position="424"/>
    </location>
</feature>
<proteinExistence type="inferred from homology"/>
<dbReference type="GO" id="GO:0006357">
    <property type="term" value="P:regulation of transcription by RNA polymerase II"/>
    <property type="evidence" value="ECO:0007669"/>
    <property type="project" value="InterPro"/>
</dbReference>
<dbReference type="InterPro" id="IPR005100">
    <property type="entry name" value="NGN-domain"/>
</dbReference>
<keyword evidence="9" id="KW-0805">Transcription regulation</keyword>
<feature type="region of interest" description="Disordered" evidence="15">
    <location>
        <begin position="288"/>
        <end position="424"/>
    </location>
</feature>
<dbReference type="InterPro" id="IPR038322">
    <property type="entry name" value="Pex19_C_sf"/>
</dbReference>
<feature type="region of interest" description="Disordered" evidence="15">
    <location>
        <begin position="1408"/>
        <end position="1496"/>
    </location>
</feature>
<evidence type="ECO:0000256" key="4">
    <source>
        <dbReference type="ARBA" id="ARBA00020181"/>
    </source>
</evidence>
<dbReference type="Gene3D" id="1.20.120.900">
    <property type="entry name" value="Pex19, mPTS binding domain"/>
    <property type="match status" value="1"/>
</dbReference>
<dbReference type="InterPro" id="IPR041973">
    <property type="entry name" value="KOW_Spt5_1"/>
</dbReference>
<dbReference type="Gene3D" id="3.30.70.940">
    <property type="entry name" value="NusG, N-terminal domain"/>
    <property type="match status" value="1"/>
</dbReference>
<feature type="domain" description="KOW" evidence="17">
    <location>
        <begin position="1306"/>
        <end position="1333"/>
    </location>
</feature>
<feature type="region of interest" description="Disordered" evidence="15">
    <location>
        <begin position="1096"/>
        <end position="1115"/>
    </location>
</feature>
<keyword evidence="6" id="KW-0678">Repressor</keyword>
<keyword evidence="12" id="KW-0539">Nucleus</keyword>
<dbReference type="InterPro" id="IPR006708">
    <property type="entry name" value="Pex19"/>
</dbReference>
<feature type="compositionally biased region" description="Basic and acidic residues" evidence="15">
    <location>
        <begin position="1550"/>
        <end position="1580"/>
    </location>
</feature>
<dbReference type="Pfam" id="PF23042">
    <property type="entry name" value="KOW1_SPT5"/>
    <property type="match status" value="1"/>
</dbReference>
<dbReference type="Pfam" id="PF23288">
    <property type="entry name" value="KOW6_SPT5"/>
    <property type="match status" value="1"/>
</dbReference>
<comment type="similarity">
    <text evidence="2">Belongs to the peroxin-19 family.</text>
</comment>
<dbReference type="SUPFAM" id="SSF50104">
    <property type="entry name" value="Translation proteins SH3-like domain"/>
    <property type="match status" value="1"/>
</dbReference>
<evidence type="ECO:0000256" key="6">
    <source>
        <dbReference type="ARBA" id="ARBA00022491"/>
    </source>
</evidence>
<keyword evidence="7" id="KW-0597">Phosphoprotein</keyword>
<dbReference type="Pfam" id="PF12815">
    <property type="entry name" value="CTD"/>
    <property type="match status" value="1"/>
</dbReference>
<dbReference type="InterPro" id="IPR036735">
    <property type="entry name" value="NGN_dom_sf"/>
</dbReference>
<evidence type="ECO:0000259" key="16">
    <source>
        <dbReference type="SMART" id="SM00738"/>
    </source>
</evidence>
<dbReference type="InterPro" id="IPR039385">
    <property type="entry name" value="NGN_Euk"/>
</dbReference>
<dbReference type="CDD" id="cd06084">
    <property type="entry name" value="KOW_Spt5_4"/>
    <property type="match status" value="1"/>
</dbReference>
<dbReference type="InterPro" id="IPR008991">
    <property type="entry name" value="Translation_prot_SH3-like_sf"/>
</dbReference>
<feature type="compositionally biased region" description="Acidic residues" evidence="15">
    <location>
        <begin position="1480"/>
        <end position="1493"/>
    </location>
</feature>
<dbReference type="EMBL" id="CMVM020000016">
    <property type="status" value="NOT_ANNOTATED_CDS"/>
    <property type="molecule type" value="Genomic_DNA"/>
</dbReference>
<dbReference type="GO" id="GO:0003729">
    <property type="term" value="F:mRNA binding"/>
    <property type="evidence" value="ECO:0007669"/>
    <property type="project" value="TreeGrafter"/>
</dbReference>
<feature type="compositionally biased region" description="Acidic residues" evidence="15">
    <location>
        <begin position="374"/>
        <end position="395"/>
    </location>
</feature>
<dbReference type="InterPro" id="IPR009730">
    <property type="entry name" value="MFAP1_C"/>
</dbReference>
<feature type="compositionally biased region" description="Acidic residues" evidence="15">
    <location>
        <begin position="334"/>
        <end position="350"/>
    </location>
</feature>
<reference evidence="19" key="2">
    <citation type="submission" date="2022-06" db="UniProtKB">
        <authorList>
            <consortium name="EnsemblMetazoa"/>
        </authorList>
    </citation>
    <scope>IDENTIFICATION</scope>
</reference>
<dbReference type="InterPro" id="IPR022581">
    <property type="entry name" value="Spt5_N"/>
</dbReference>
<dbReference type="Pfam" id="PF23284">
    <property type="entry name" value="KOW2_Spt5"/>
    <property type="match status" value="1"/>
</dbReference>
<feature type="domain" description="KOW" evidence="17">
    <location>
        <begin position="762"/>
        <end position="789"/>
    </location>
</feature>
<evidence type="ECO:0000313" key="19">
    <source>
        <dbReference type="EnsemblMetazoa" id="OVOC11852.1"/>
    </source>
</evidence>
<dbReference type="AlphaFoldDB" id="A0A8R1TLY1"/>
<dbReference type="InterPro" id="IPR057934">
    <property type="entry name" value="KOW_Spt5_7"/>
</dbReference>
<evidence type="ECO:0000259" key="18">
    <source>
        <dbReference type="SMART" id="SM01104"/>
    </source>
</evidence>
<evidence type="ECO:0000313" key="20">
    <source>
        <dbReference type="Proteomes" id="UP000024404"/>
    </source>
</evidence>
<dbReference type="Pfam" id="PF23037">
    <property type="entry name" value="KOWx_SPT5"/>
    <property type="match status" value="1"/>
</dbReference>
<dbReference type="GO" id="GO:0032784">
    <property type="term" value="P:regulation of DNA-templated transcription elongation"/>
    <property type="evidence" value="ECO:0007669"/>
    <property type="project" value="InterPro"/>
</dbReference>
<feature type="domain" description="NusG-like N-terminal" evidence="16">
    <location>
        <begin position="471"/>
        <end position="560"/>
    </location>
</feature>
<evidence type="ECO:0000256" key="14">
    <source>
        <dbReference type="ARBA" id="ARBA00029688"/>
    </source>
</evidence>
<dbReference type="CDD" id="cd06085">
    <property type="entry name" value="KOW_Spt5_5"/>
    <property type="match status" value="1"/>
</dbReference>
<dbReference type="Pfam" id="PF23290">
    <property type="entry name" value="KOW5_SPT5"/>
    <property type="match status" value="1"/>
</dbReference>
<evidence type="ECO:0000259" key="17">
    <source>
        <dbReference type="SMART" id="SM00739"/>
    </source>
</evidence>